<evidence type="ECO:0000256" key="1">
    <source>
        <dbReference type="ARBA" id="ARBA00023002"/>
    </source>
</evidence>
<dbReference type="GO" id="GO:0016620">
    <property type="term" value="F:oxidoreductase activity, acting on the aldehyde or oxo group of donors, NAD or NADP as acceptor"/>
    <property type="evidence" value="ECO:0007669"/>
    <property type="project" value="InterPro"/>
</dbReference>
<dbReference type="Pfam" id="PF02800">
    <property type="entry name" value="Gp_dh_C"/>
    <property type="match status" value="1"/>
</dbReference>
<gene>
    <name evidence="4" type="ORF">ENV75_00680</name>
</gene>
<dbReference type="InterPro" id="IPR036291">
    <property type="entry name" value="NAD(P)-bd_dom_sf"/>
</dbReference>
<dbReference type="PRINTS" id="PR00078">
    <property type="entry name" value="G3PDHDRGNASE"/>
</dbReference>
<evidence type="ECO:0000259" key="3">
    <source>
        <dbReference type="SMART" id="SM00846"/>
    </source>
</evidence>
<name>A0A7C4EJM6_9BACT</name>
<evidence type="ECO:0000313" key="4">
    <source>
        <dbReference type="EMBL" id="HGG98963.1"/>
    </source>
</evidence>
<comment type="caution">
    <text evidence="4">The sequence shown here is derived from an EMBL/GenBank/DDBJ whole genome shotgun (WGS) entry which is preliminary data.</text>
</comment>
<dbReference type="EMBL" id="DTHO01000007">
    <property type="protein sequence ID" value="HGG98963.1"/>
    <property type="molecule type" value="Genomic_DNA"/>
</dbReference>
<comment type="similarity">
    <text evidence="2">Belongs to the glyceraldehyde-3-phosphate dehydrogenase family.</text>
</comment>
<sequence length="408" mass="45290">MEGQVLGINGLGRIGKLTLWHHIGRKHFSQIVVNLGRKAGTSLHDIAFYIEHDSTYGRLRNYLYGYRSKNVIEKIDEKNSTLIIDGMPVKILTENRNPKDINWRKYGAKLVVDTTGKFLDPTLPSDIKDGSVRGHFDSGAYKIIVSAPFKIKDKTKDIPEDSVTVIMGINEEMYDSKKHLIISGASCTTTCLAHMMKPLLDYFGAERILSVSMATVHAVTASQQVLDRVPKTEAKDLRKIRSAMNNIILTSTGAAKTLALVLPEMKNIGFIAQSVRVPIVTGSLIILVVAFRDEEENLINGDLINKIYKDASEKETRGYLLFTEDQKVSTDIIGFFGPAAIIEGSETHTRTAMITLDISKMCTVGKPSIDKLQIPVTQAVIYGWYDNELGSYTNMLGDLTVKVAEDVY</sequence>
<protein>
    <submittedName>
        <fullName evidence="4">Glyceraldehyde-3-phosphate dehydrogenase</fullName>
    </submittedName>
</protein>
<dbReference type="InterPro" id="IPR020830">
    <property type="entry name" value="GlycerAld_3-P_DH_AS"/>
</dbReference>
<dbReference type="InterPro" id="IPR020829">
    <property type="entry name" value="GlycerAld_3-P_DH_cat"/>
</dbReference>
<dbReference type="Gene3D" id="3.30.360.10">
    <property type="entry name" value="Dihydrodipicolinate Reductase, domain 2"/>
    <property type="match status" value="1"/>
</dbReference>
<dbReference type="InterPro" id="IPR020828">
    <property type="entry name" value="GlycerAld_3-P_DH_NAD(P)-bd"/>
</dbReference>
<keyword evidence="1" id="KW-0560">Oxidoreductase</keyword>
<dbReference type="SUPFAM" id="SSF51735">
    <property type="entry name" value="NAD(P)-binding Rossmann-fold domains"/>
    <property type="match status" value="1"/>
</dbReference>
<dbReference type="GO" id="GO:0051287">
    <property type="term" value="F:NAD binding"/>
    <property type="evidence" value="ECO:0007669"/>
    <property type="project" value="InterPro"/>
</dbReference>
<dbReference type="SMART" id="SM00846">
    <property type="entry name" value="Gp_dh_N"/>
    <property type="match status" value="1"/>
</dbReference>
<proteinExistence type="inferred from homology"/>
<dbReference type="SUPFAM" id="SSF55347">
    <property type="entry name" value="Glyceraldehyde-3-phosphate dehydrogenase-like, C-terminal domain"/>
    <property type="match status" value="1"/>
</dbReference>
<dbReference type="Gene3D" id="3.40.50.720">
    <property type="entry name" value="NAD(P)-binding Rossmann-like Domain"/>
    <property type="match status" value="1"/>
</dbReference>
<accession>A0A7C4EJM6</accession>
<reference evidence="4" key="1">
    <citation type="journal article" date="2020" name="mSystems">
        <title>Genome- and Community-Level Interaction Insights into Carbon Utilization and Element Cycling Functions of Hydrothermarchaeota in Hydrothermal Sediment.</title>
        <authorList>
            <person name="Zhou Z."/>
            <person name="Liu Y."/>
            <person name="Xu W."/>
            <person name="Pan J."/>
            <person name="Luo Z.H."/>
            <person name="Li M."/>
        </authorList>
    </citation>
    <scope>NUCLEOTIDE SEQUENCE [LARGE SCALE GENOMIC DNA]</scope>
    <source>
        <strain evidence="4">SpSt-788</strain>
    </source>
</reference>
<dbReference type="PANTHER" id="PTHR43148">
    <property type="entry name" value="GLYCERALDEHYDE-3-PHOSPHATE DEHYDROGENASE 2"/>
    <property type="match status" value="1"/>
</dbReference>
<dbReference type="InterPro" id="IPR020831">
    <property type="entry name" value="GlycerAld/Erythrose_P_DH"/>
</dbReference>
<dbReference type="Pfam" id="PF00044">
    <property type="entry name" value="Gp_dh_N"/>
    <property type="match status" value="1"/>
</dbReference>
<dbReference type="AlphaFoldDB" id="A0A7C4EJM6"/>
<evidence type="ECO:0000256" key="2">
    <source>
        <dbReference type="RuleBase" id="RU000397"/>
    </source>
</evidence>
<feature type="domain" description="Glyceraldehyde 3-phosphate dehydrogenase NAD(P) binding" evidence="3">
    <location>
        <begin position="5"/>
        <end position="187"/>
    </location>
</feature>
<organism evidence="4">
    <name type="scientific">Thermodesulfovibrio aggregans</name>
    <dbReference type="NCBI Taxonomy" id="86166"/>
    <lineage>
        <taxon>Bacteria</taxon>
        <taxon>Pseudomonadati</taxon>
        <taxon>Nitrospirota</taxon>
        <taxon>Thermodesulfovibrionia</taxon>
        <taxon>Thermodesulfovibrionales</taxon>
        <taxon>Thermodesulfovibrionaceae</taxon>
        <taxon>Thermodesulfovibrio</taxon>
    </lineage>
</organism>
<dbReference type="PROSITE" id="PS00071">
    <property type="entry name" value="GAPDH"/>
    <property type="match status" value="1"/>
</dbReference>